<evidence type="ECO:0000256" key="2">
    <source>
        <dbReference type="ARBA" id="ARBA00022741"/>
    </source>
</evidence>
<reference evidence="5 6" key="1">
    <citation type="submission" date="2018-12" db="EMBL/GenBank/DDBJ databases">
        <title>Draft genome sequence of Embleya hyalina NBRC 13850T.</title>
        <authorList>
            <person name="Komaki H."/>
            <person name="Hosoyama A."/>
            <person name="Kimura A."/>
            <person name="Ichikawa N."/>
            <person name="Tamura T."/>
        </authorList>
    </citation>
    <scope>NUCLEOTIDE SEQUENCE [LARGE SCALE GENOMIC DNA]</scope>
    <source>
        <strain evidence="5 6">NBRC 13850</strain>
    </source>
</reference>
<dbReference type="InterPro" id="IPR015856">
    <property type="entry name" value="ABC_transpr_CbiO/EcfA_su"/>
</dbReference>
<accession>A0A401YGX9</accession>
<dbReference type="GO" id="GO:0016020">
    <property type="term" value="C:membrane"/>
    <property type="evidence" value="ECO:0007669"/>
    <property type="project" value="InterPro"/>
</dbReference>
<dbReference type="GO" id="GO:0016887">
    <property type="term" value="F:ATP hydrolysis activity"/>
    <property type="evidence" value="ECO:0007669"/>
    <property type="project" value="InterPro"/>
</dbReference>
<name>A0A401YGX9_9ACTN</name>
<dbReference type="EMBL" id="BIFH01000014">
    <property type="protein sequence ID" value="GCD93818.1"/>
    <property type="molecule type" value="Genomic_DNA"/>
</dbReference>
<dbReference type="GO" id="GO:0005524">
    <property type="term" value="F:ATP binding"/>
    <property type="evidence" value="ECO:0007669"/>
    <property type="project" value="UniProtKB-KW"/>
</dbReference>
<dbReference type="PANTHER" id="PTHR43158">
    <property type="entry name" value="SKFA PEPTIDE EXPORT ATP-BINDING PROTEIN SKFE"/>
    <property type="match status" value="1"/>
</dbReference>
<sequence length="278" mass="30025">MVDTPAWDIAPPVFELDGVDVWAHGPAGRTDMLVGVDWTVREGERWALLGHNGAGKSTILALAGALRFPGNGAVTVLGKRLGKVDVREVRAQVGAVNAALRVPEYLTVTDYVLTGASGTVQPLYGKYGPAEHARAAELIALLGLERLARREIAVCSQGERGRARIARALMPDPRLLLLDEPANALDLPSREELLEAIDSLTREYPRLTLVIVTHHLEELPTAVSHALLLRRGATVAAGPVREVMTDANLSECFGIPLTVRAEDGRWAARLRRPGREVA</sequence>
<evidence type="ECO:0000259" key="4">
    <source>
        <dbReference type="PROSITE" id="PS50893"/>
    </source>
</evidence>
<organism evidence="5 6">
    <name type="scientific">Embleya hyalina</name>
    <dbReference type="NCBI Taxonomy" id="516124"/>
    <lineage>
        <taxon>Bacteria</taxon>
        <taxon>Bacillati</taxon>
        <taxon>Actinomycetota</taxon>
        <taxon>Actinomycetes</taxon>
        <taxon>Kitasatosporales</taxon>
        <taxon>Streptomycetaceae</taxon>
        <taxon>Embleya</taxon>
    </lineage>
</organism>
<dbReference type="PROSITE" id="PS50893">
    <property type="entry name" value="ABC_TRANSPORTER_2"/>
    <property type="match status" value="1"/>
</dbReference>
<keyword evidence="2" id="KW-0547">Nucleotide-binding</keyword>
<protein>
    <submittedName>
        <fullName evidence="5">ABC transporter ATP-binding protein</fullName>
    </submittedName>
</protein>
<dbReference type="Pfam" id="PF00005">
    <property type="entry name" value="ABC_tran"/>
    <property type="match status" value="1"/>
</dbReference>
<dbReference type="PANTHER" id="PTHR43158:SF2">
    <property type="entry name" value="SKFA PEPTIDE EXPORT ATP-BINDING PROTEIN SKFE"/>
    <property type="match status" value="1"/>
</dbReference>
<feature type="domain" description="ABC transporter" evidence="4">
    <location>
        <begin position="16"/>
        <end position="256"/>
    </location>
</feature>
<keyword evidence="6" id="KW-1185">Reference proteome</keyword>
<dbReference type="SUPFAM" id="SSF52540">
    <property type="entry name" value="P-loop containing nucleoside triphosphate hydrolases"/>
    <property type="match status" value="1"/>
</dbReference>
<dbReference type="CDD" id="cd03225">
    <property type="entry name" value="ABC_cobalt_CbiO_domain1"/>
    <property type="match status" value="1"/>
</dbReference>
<dbReference type="AlphaFoldDB" id="A0A401YGX9"/>
<evidence type="ECO:0000313" key="5">
    <source>
        <dbReference type="EMBL" id="GCD93818.1"/>
    </source>
</evidence>
<dbReference type="RefSeq" id="WP_246126500.1">
    <property type="nucleotide sequence ID" value="NZ_BIFH01000014.1"/>
</dbReference>
<keyword evidence="1" id="KW-0813">Transport</keyword>
<comment type="caution">
    <text evidence="5">The sequence shown here is derived from an EMBL/GenBank/DDBJ whole genome shotgun (WGS) entry which is preliminary data.</text>
</comment>
<evidence type="ECO:0000313" key="6">
    <source>
        <dbReference type="Proteomes" id="UP000286931"/>
    </source>
</evidence>
<dbReference type="SMART" id="SM00382">
    <property type="entry name" value="AAA"/>
    <property type="match status" value="1"/>
</dbReference>
<dbReference type="GO" id="GO:0022857">
    <property type="term" value="F:transmembrane transporter activity"/>
    <property type="evidence" value="ECO:0007669"/>
    <property type="project" value="UniProtKB-ARBA"/>
</dbReference>
<keyword evidence="3 5" id="KW-0067">ATP-binding</keyword>
<dbReference type="InterPro" id="IPR027417">
    <property type="entry name" value="P-loop_NTPase"/>
</dbReference>
<dbReference type="InterPro" id="IPR003439">
    <property type="entry name" value="ABC_transporter-like_ATP-bd"/>
</dbReference>
<proteinExistence type="predicted"/>
<evidence type="ECO:0000256" key="3">
    <source>
        <dbReference type="ARBA" id="ARBA00022840"/>
    </source>
</evidence>
<dbReference type="InterPro" id="IPR003593">
    <property type="entry name" value="AAA+_ATPase"/>
</dbReference>
<gene>
    <name evidence="5" type="ORF">EHYA_01469</name>
</gene>
<dbReference type="Proteomes" id="UP000286931">
    <property type="component" value="Unassembled WGS sequence"/>
</dbReference>
<dbReference type="Gene3D" id="3.40.50.300">
    <property type="entry name" value="P-loop containing nucleotide triphosphate hydrolases"/>
    <property type="match status" value="1"/>
</dbReference>
<evidence type="ECO:0000256" key="1">
    <source>
        <dbReference type="ARBA" id="ARBA00022448"/>
    </source>
</evidence>